<organism evidence="2 3">
    <name type="scientific">Saccharothrix tamanrassetensis</name>
    <dbReference type="NCBI Taxonomy" id="1051531"/>
    <lineage>
        <taxon>Bacteria</taxon>
        <taxon>Bacillati</taxon>
        <taxon>Actinomycetota</taxon>
        <taxon>Actinomycetes</taxon>
        <taxon>Pseudonocardiales</taxon>
        <taxon>Pseudonocardiaceae</taxon>
        <taxon>Saccharothrix</taxon>
    </lineage>
</organism>
<evidence type="ECO:0000313" key="3">
    <source>
        <dbReference type="Proteomes" id="UP000547510"/>
    </source>
</evidence>
<evidence type="ECO:0000313" key="2">
    <source>
        <dbReference type="EMBL" id="MBB5960491.1"/>
    </source>
</evidence>
<name>A0A841CRX0_9PSEU</name>
<comment type="caution">
    <text evidence="2">The sequence shown here is derived from an EMBL/GenBank/DDBJ whole genome shotgun (WGS) entry which is preliminary data.</text>
</comment>
<accession>A0A841CRX0</accession>
<evidence type="ECO:0000259" key="1">
    <source>
        <dbReference type="Pfam" id="PF01636"/>
    </source>
</evidence>
<dbReference type="AlphaFoldDB" id="A0A841CRX0"/>
<reference evidence="2 3" key="1">
    <citation type="submission" date="2020-08" db="EMBL/GenBank/DDBJ databases">
        <title>Genomic Encyclopedia of Type Strains, Phase III (KMG-III): the genomes of soil and plant-associated and newly described type strains.</title>
        <authorList>
            <person name="Whitman W."/>
        </authorList>
    </citation>
    <scope>NUCLEOTIDE SEQUENCE [LARGE SCALE GENOMIC DNA]</scope>
    <source>
        <strain evidence="2 3">CECT 8640</strain>
    </source>
</reference>
<dbReference type="Pfam" id="PF01636">
    <property type="entry name" value="APH"/>
    <property type="match status" value="1"/>
</dbReference>
<dbReference type="Proteomes" id="UP000547510">
    <property type="component" value="Unassembled WGS sequence"/>
</dbReference>
<sequence length="275" mass="30635">MIFLRRCQTTTHGLESEHHMTEWQEFQGGVNLVRRNGDVVHRPVSPASPAIQRLLRHLHDHGFHGAPEPRGFDGEGDEMLTFLDGEVPEVLTPDLRTPELLAAVATLLRGLHDASVTLQPYLDDPWLFPARQPAEVMCHGDAAQYNCVVKDGMPVGFIDFDAAHPGPRVWDVAYAVYRFAPLQGPDNTESFGTPQEQGRRVAAFCRAYGPEVGVDVVDVVPDRLQALIDFMRDQAAQGNEAFRQHIADGHADLYEADIRYVRAHRDALRAAFEVG</sequence>
<protein>
    <recommendedName>
        <fullName evidence="1">Aminoglycoside phosphotransferase domain-containing protein</fullName>
    </recommendedName>
</protein>
<gene>
    <name evidence="2" type="ORF">FHS29_007115</name>
</gene>
<keyword evidence="3" id="KW-1185">Reference proteome</keyword>
<dbReference type="RefSeq" id="WP_221457228.1">
    <property type="nucleotide sequence ID" value="NZ_JACHJN010000016.1"/>
</dbReference>
<proteinExistence type="predicted"/>
<feature type="domain" description="Aminoglycoside phosphotransferase" evidence="1">
    <location>
        <begin position="129"/>
        <end position="208"/>
    </location>
</feature>
<dbReference type="InterPro" id="IPR011009">
    <property type="entry name" value="Kinase-like_dom_sf"/>
</dbReference>
<dbReference type="SUPFAM" id="SSF56112">
    <property type="entry name" value="Protein kinase-like (PK-like)"/>
    <property type="match status" value="1"/>
</dbReference>
<dbReference type="InterPro" id="IPR002575">
    <property type="entry name" value="Aminoglycoside_PTrfase"/>
</dbReference>
<dbReference type="EMBL" id="JACHJN010000016">
    <property type="protein sequence ID" value="MBB5960491.1"/>
    <property type="molecule type" value="Genomic_DNA"/>
</dbReference>
<dbReference type="Gene3D" id="3.90.1200.10">
    <property type="match status" value="1"/>
</dbReference>